<accession>A0ABY6K1H6</accession>
<dbReference type="Pfam" id="PF17919">
    <property type="entry name" value="RT_RNaseH_2"/>
    <property type="match status" value="1"/>
</dbReference>
<evidence type="ECO:0000256" key="8">
    <source>
        <dbReference type="ARBA" id="ARBA00022801"/>
    </source>
</evidence>
<dbReference type="PROSITE" id="PS50878">
    <property type="entry name" value="RT_POL"/>
    <property type="match status" value="1"/>
</dbReference>
<evidence type="ECO:0000256" key="10">
    <source>
        <dbReference type="ARBA" id="ARBA00022884"/>
    </source>
</evidence>
<dbReference type="Gene3D" id="3.30.420.10">
    <property type="entry name" value="Ribonuclease H-like superfamily/Ribonuclease H"/>
    <property type="match status" value="1"/>
</dbReference>
<dbReference type="Pfam" id="PF13650">
    <property type="entry name" value="Asp_protease_2"/>
    <property type="match status" value="1"/>
</dbReference>
<dbReference type="SUPFAM" id="SSF57756">
    <property type="entry name" value="Retrovirus zinc finger-like domains"/>
    <property type="match status" value="1"/>
</dbReference>
<keyword evidence="2" id="KW-0645">Protease</keyword>
<evidence type="ECO:0000256" key="12">
    <source>
        <dbReference type="ARBA" id="ARBA00022918"/>
    </source>
</evidence>
<keyword evidence="15" id="KW-0863">Zinc-finger</keyword>
<dbReference type="InterPro" id="IPR041588">
    <property type="entry name" value="Integrase_H2C2"/>
</dbReference>
<keyword evidence="5" id="KW-0540">Nuclease</keyword>
<dbReference type="Proteomes" id="UP001235939">
    <property type="component" value="Chromosome 02"/>
</dbReference>
<dbReference type="Pfam" id="PF17921">
    <property type="entry name" value="Integrase_H2C2"/>
    <property type="match status" value="1"/>
</dbReference>
<evidence type="ECO:0000256" key="11">
    <source>
        <dbReference type="ARBA" id="ARBA00022908"/>
    </source>
</evidence>
<dbReference type="InterPro" id="IPR000477">
    <property type="entry name" value="RT_dom"/>
</dbReference>
<evidence type="ECO:0000313" key="20">
    <source>
        <dbReference type="EMBL" id="UYV62410.1"/>
    </source>
</evidence>
<keyword evidence="14" id="KW-0511">Multifunctional enzyme</keyword>
<evidence type="ECO:0000256" key="6">
    <source>
        <dbReference type="ARBA" id="ARBA00022750"/>
    </source>
</evidence>
<evidence type="ECO:0000259" key="18">
    <source>
        <dbReference type="PROSITE" id="PS50878"/>
    </source>
</evidence>
<feature type="domain" description="CCHC-type" evidence="17">
    <location>
        <begin position="350"/>
        <end position="365"/>
    </location>
</feature>
<dbReference type="SUPFAM" id="SSF56672">
    <property type="entry name" value="DNA/RNA polymerases"/>
    <property type="match status" value="1"/>
</dbReference>
<dbReference type="EC" id="2.7.7.49" evidence="1"/>
<dbReference type="InterPro" id="IPR021109">
    <property type="entry name" value="Peptidase_aspartic_dom_sf"/>
</dbReference>
<evidence type="ECO:0000256" key="16">
    <source>
        <dbReference type="SAM" id="MobiDB-lite"/>
    </source>
</evidence>
<dbReference type="InterPro" id="IPR001969">
    <property type="entry name" value="Aspartic_peptidase_AS"/>
</dbReference>
<sequence>MASYTRIDNDSFFSIDSILADSELVPCRLDVTAKDIGLISTLQLVKKLDRYPFRKKRKIDSVEQEETTMTIKKEATNQGSEDPHNWLKKYERVAKHNQWDETLCLANVYFYLTSTALKWFENNEESILTWMEFMSQLKSVFGKNENLRLRAEKTLKTRAQLKGESTEFYIQDVLRLCKEVDPHMNEQDKISHLMKGIAEELYQALLPRDAHTTQQFVTECRRIEALHCKRVTPTRYERLPNVASLSDHDDRADLSSMIRQIVREEVQRALASPREEPEISAIEHMVQQEIETTIAPISRSVPQNRAPRPLPSPRYEFQPRNFQPRPQQPKQLNGRRDTNEWRTTEGKPICFHCGRPGHVVRYCRDRRREYEGEQTWNYKQRDRLEPRTFYNSRSSQEPNDDLPRENRRRYRSPSPHTGRKGQYSSPDRRASQSPRRSQLKENYIDIKIEGKMTRALVDSGASYSVISERFRLKLKKIMFAETDVTLRVANGKIVRPKGCCTLKLDLNGLQESFEFVVMEDCSHEVILGWDFLKLSRAIIDSADDTLFLEKCLFEDTPKNSSPLYSELEYRIEPASIQLIEVAKLLLERELTAPSSVISLTNNRGKLWVVNWSPYPKLIPQGMHVADSAVIEDSQLCTLADCNQVETEAEHSEDPKTSEFFIDDSLDESQKEKLRNLLKNYTDIFEFNKRKQFKDVNVKHRINTGDHLPTKQRPYRVAPRERQIIQDEVNKMEKLDIIQPSESPWASPVVLIRKKDGSWRFCVDYRRLNKITKKDVYPLPRVDDTLDCLRGARFYSSMDLQSGYSQIDVEESDREKTAFITPDGLYEFKVMPFGLCNAPATFERMIDNLLKGLKWTICLCYLDDIIVFSDGFEEHLRRLQLVLNCLKKAGLCLNSKKCKFGAKTITVLGHEVSENGIRPDQEKIRAVRDFATPRSLKEVRSFLGLSSYYRRFIPNYAHVAQPLNDLLKKDSAFNWNQEEQNAFEALKSALISEPALGHFDYSSPTEIHTDASNYGIGAVLVQIQKGKERAIAYASRTLNKAEKIIQPQKGNALPSFGLSINSDHMSLDSRSLLLARWALRLQEFDVTVVYKSGRKHQDADCLSRSPLEYSEDMEEDIPSIVTLQNFSEEQMNDQALRKIADQLQSTPNNTFVKIDNTLYRKNYDPMGKPWLLVVPRHLRQELLKNFHDSPTAGHLGFTKTYDRIRKKYYWPGMYRTVRKYVAHCSDCQRRKHQPQLPSGHLQPIPVPEVAFEKVGMDLLGRFPTSEGGNRWIIVCTDYLTKYAITKALPTSESMEVAKFFIEDVILKHGAPRKLITDRGRNFTSSMISDLNNQYRITHRKTTAYHPQTNGLTERLNKTIADMLSMYVDVNQKDWDRILPFVTFAYNTAKQESTGFTPFFLVHGREAETPLDVLFPKLLPEDDDFIQTLGARAEEARKLARIHSMKSQDSNKQRYDAHHRNIIYQPGDLVWIFIPVRKVGYSEKLMRRYFGPYKVTRKISDVTYEVETFGNQQGRRKTKDLVHICRMKPYLNPEDQEDHLEEDPEDDSTNFQEEDIPTERTQQPQTRVEISGPITLQMTFTITHTSRSCDEGTPINSDSNKSFPVSELTVLAGFLLPSAEGTELGPGSRVELPLHLARDLQRQRLLQVEMPAPYTEVYCRSISADPPAADLRHMKPYFYLLGDKLQRIVADSNQLSDTLTQSLRERFRPILDHSQNTDTVPSSFDHTETELYHFGRHSQQELESWQDRSHDRIATAPLVARHKRRLQVAAADG</sequence>
<keyword evidence="6" id="KW-0064">Aspartyl protease</keyword>
<dbReference type="PANTHER" id="PTHR37984:SF5">
    <property type="entry name" value="PROTEIN NYNRIN-LIKE"/>
    <property type="match status" value="1"/>
</dbReference>
<dbReference type="InterPro" id="IPR012337">
    <property type="entry name" value="RNaseH-like_sf"/>
</dbReference>
<evidence type="ECO:0000259" key="17">
    <source>
        <dbReference type="PROSITE" id="PS50158"/>
    </source>
</evidence>
<dbReference type="InterPro" id="IPR036875">
    <property type="entry name" value="Znf_CCHC_sf"/>
</dbReference>
<feature type="domain" description="Integrase catalytic" evidence="19">
    <location>
        <begin position="1240"/>
        <end position="1416"/>
    </location>
</feature>
<evidence type="ECO:0000256" key="9">
    <source>
        <dbReference type="ARBA" id="ARBA00022842"/>
    </source>
</evidence>
<dbReference type="InterPro" id="IPR038437">
    <property type="entry name" value="GINS_Psf3_sf"/>
</dbReference>
<evidence type="ECO:0000256" key="13">
    <source>
        <dbReference type="ARBA" id="ARBA00023125"/>
    </source>
</evidence>
<dbReference type="Gene3D" id="3.30.70.270">
    <property type="match status" value="2"/>
</dbReference>
<gene>
    <name evidence="20" type="ORF">LAZ67_2000457</name>
</gene>
<dbReference type="InterPro" id="IPR001878">
    <property type="entry name" value="Znf_CCHC"/>
</dbReference>
<dbReference type="Gene3D" id="1.20.58.2050">
    <property type="match status" value="1"/>
</dbReference>
<evidence type="ECO:0000256" key="5">
    <source>
        <dbReference type="ARBA" id="ARBA00022722"/>
    </source>
</evidence>
<dbReference type="CDD" id="cd00303">
    <property type="entry name" value="retropepsin_like"/>
    <property type="match status" value="1"/>
</dbReference>
<dbReference type="InterPro" id="IPR041577">
    <property type="entry name" value="RT_RNaseH_2"/>
</dbReference>
<dbReference type="PROSITE" id="PS50994">
    <property type="entry name" value="INTEGRASE"/>
    <property type="match status" value="1"/>
</dbReference>
<dbReference type="InterPro" id="IPR043128">
    <property type="entry name" value="Rev_trsase/Diguanyl_cyclase"/>
</dbReference>
<feature type="region of interest" description="Disordered" evidence="16">
    <location>
        <begin position="294"/>
        <end position="341"/>
    </location>
</feature>
<dbReference type="InterPro" id="IPR036224">
    <property type="entry name" value="GINS_bundle-like_dom_sf"/>
</dbReference>
<feature type="compositionally biased region" description="Acidic residues" evidence="16">
    <location>
        <begin position="1532"/>
        <end position="1554"/>
    </location>
</feature>
<keyword evidence="8" id="KW-0378">Hydrolase</keyword>
<dbReference type="Gene3D" id="3.10.10.10">
    <property type="entry name" value="HIV Type 1 Reverse Transcriptase, subunit A, domain 1"/>
    <property type="match status" value="1"/>
</dbReference>
<evidence type="ECO:0000256" key="1">
    <source>
        <dbReference type="ARBA" id="ARBA00012493"/>
    </source>
</evidence>
<keyword evidence="13" id="KW-0238">DNA-binding</keyword>
<dbReference type="SUPFAM" id="SSF50630">
    <property type="entry name" value="Acid proteases"/>
    <property type="match status" value="1"/>
</dbReference>
<dbReference type="EMBL" id="CP092864">
    <property type="protein sequence ID" value="UYV62410.1"/>
    <property type="molecule type" value="Genomic_DNA"/>
</dbReference>
<keyword evidence="10" id="KW-0694">RNA-binding</keyword>
<dbReference type="SUPFAM" id="SSF158573">
    <property type="entry name" value="GINS helical bundle-like"/>
    <property type="match status" value="1"/>
</dbReference>
<evidence type="ECO:0000256" key="14">
    <source>
        <dbReference type="ARBA" id="ARBA00023268"/>
    </source>
</evidence>
<dbReference type="InterPro" id="IPR050951">
    <property type="entry name" value="Retrovirus_Pol_polyprotein"/>
</dbReference>
<feature type="region of interest" description="Disordered" evidence="16">
    <location>
        <begin position="387"/>
        <end position="437"/>
    </location>
</feature>
<keyword evidence="21" id="KW-1185">Reference proteome</keyword>
<keyword evidence="7" id="KW-0255">Endonuclease</keyword>
<dbReference type="CDD" id="cd11713">
    <property type="entry name" value="GINS_A_psf3"/>
    <property type="match status" value="1"/>
</dbReference>
<dbReference type="CDD" id="cd01647">
    <property type="entry name" value="RT_LTR"/>
    <property type="match status" value="1"/>
</dbReference>
<dbReference type="InterPro" id="IPR036397">
    <property type="entry name" value="RNaseH_sf"/>
</dbReference>
<proteinExistence type="predicted"/>
<dbReference type="Pfam" id="PF22938">
    <property type="entry name" value="Integrase_p58_C"/>
    <property type="match status" value="1"/>
</dbReference>
<feature type="domain" description="Reverse transcriptase" evidence="18">
    <location>
        <begin position="732"/>
        <end position="946"/>
    </location>
</feature>
<dbReference type="InterPro" id="IPR001584">
    <property type="entry name" value="Integrase_cat-core"/>
</dbReference>
<dbReference type="Gene3D" id="2.40.70.10">
    <property type="entry name" value="Acid Proteases"/>
    <property type="match status" value="1"/>
</dbReference>
<dbReference type="InterPro" id="IPR054465">
    <property type="entry name" value="Integrase_p58-like_C"/>
</dbReference>
<reference evidence="20 21" key="1">
    <citation type="submission" date="2022-01" db="EMBL/GenBank/DDBJ databases">
        <title>A chromosomal length assembly of Cordylochernes scorpioides.</title>
        <authorList>
            <person name="Zeh D."/>
            <person name="Zeh J."/>
        </authorList>
    </citation>
    <scope>NUCLEOTIDE SEQUENCE [LARGE SCALE GENOMIC DNA]</scope>
    <source>
        <strain evidence="20">IN4F17</strain>
        <tissue evidence="20">Whole Body</tissue>
    </source>
</reference>
<dbReference type="SUPFAM" id="SSF53098">
    <property type="entry name" value="Ribonuclease H-like"/>
    <property type="match status" value="1"/>
</dbReference>
<evidence type="ECO:0000259" key="19">
    <source>
        <dbReference type="PROSITE" id="PS50994"/>
    </source>
</evidence>
<keyword evidence="15" id="KW-0479">Metal-binding</keyword>
<evidence type="ECO:0000256" key="15">
    <source>
        <dbReference type="PROSITE-ProRule" id="PRU00047"/>
    </source>
</evidence>
<dbReference type="PANTHER" id="PTHR37984">
    <property type="entry name" value="PROTEIN CBG26694"/>
    <property type="match status" value="1"/>
</dbReference>
<organism evidence="20 21">
    <name type="scientific">Cordylochernes scorpioides</name>
    <dbReference type="NCBI Taxonomy" id="51811"/>
    <lineage>
        <taxon>Eukaryota</taxon>
        <taxon>Metazoa</taxon>
        <taxon>Ecdysozoa</taxon>
        <taxon>Arthropoda</taxon>
        <taxon>Chelicerata</taxon>
        <taxon>Arachnida</taxon>
        <taxon>Pseudoscorpiones</taxon>
        <taxon>Cheliferoidea</taxon>
        <taxon>Chernetidae</taxon>
        <taxon>Cordylochernes</taxon>
    </lineage>
</organism>
<dbReference type="Gene3D" id="1.10.340.70">
    <property type="match status" value="1"/>
</dbReference>
<keyword evidence="9" id="KW-0460">Magnesium</keyword>
<evidence type="ECO:0000256" key="7">
    <source>
        <dbReference type="ARBA" id="ARBA00022759"/>
    </source>
</evidence>
<keyword evidence="12" id="KW-0695">RNA-directed DNA polymerase</keyword>
<evidence type="ECO:0000256" key="4">
    <source>
        <dbReference type="ARBA" id="ARBA00022695"/>
    </source>
</evidence>
<dbReference type="PROSITE" id="PS50158">
    <property type="entry name" value="ZF_CCHC"/>
    <property type="match status" value="1"/>
</dbReference>
<evidence type="ECO:0000256" key="3">
    <source>
        <dbReference type="ARBA" id="ARBA00022679"/>
    </source>
</evidence>
<dbReference type="PROSITE" id="PS00141">
    <property type="entry name" value="ASP_PROTEASE"/>
    <property type="match status" value="1"/>
</dbReference>
<keyword evidence="3" id="KW-0808">Transferase</keyword>
<keyword evidence="15" id="KW-0862">Zinc</keyword>
<feature type="compositionally biased region" description="Low complexity" evidence="16">
    <location>
        <begin position="318"/>
        <end position="329"/>
    </location>
</feature>
<evidence type="ECO:0000313" key="21">
    <source>
        <dbReference type="Proteomes" id="UP001235939"/>
    </source>
</evidence>
<keyword evidence="4" id="KW-0548">Nucleotidyltransferase</keyword>
<evidence type="ECO:0000256" key="2">
    <source>
        <dbReference type="ARBA" id="ARBA00022670"/>
    </source>
</evidence>
<dbReference type="Pfam" id="PF00078">
    <property type="entry name" value="RVT_1"/>
    <property type="match status" value="1"/>
</dbReference>
<name>A0ABY6K1H6_9ARAC</name>
<protein>
    <recommendedName>
        <fullName evidence="1">RNA-directed DNA polymerase</fullName>
        <ecNumber evidence="1">2.7.7.49</ecNumber>
    </recommendedName>
</protein>
<dbReference type="InterPro" id="IPR043502">
    <property type="entry name" value="DNA/RNA_pol_sf"/>
</dbReference>
<keyword evidence="11" id="KW-0229">DNA integration</keyword>
<feature type="region of interest" description="Disordered" evidence="16">
    <location>
        <begin position="1530"/>
        <end position="1565"/>
    </location>
</feature>